<keyword evidence="1" id="KW-1133">Transmembrane helix</keyword>
<dbReference type="HOGENOM" id="CLU_2465157_0_0_9"/>
<gene>
    <name evidence="4" type="ORF">EUZ87_07440</name>
    <name evidence="2" type="ORF">LP667_07095</name>
    <name evidence="3" type="ORF">LPPLD21_00243</name>
</gene>
<reference evidence="2 6" key="2">
    <citation type="submission" date="2018-10" db="EMBL/GenBank/DDBJ databases">
        <title>Genome seuquencing of Lactobacillus species.</title>
        <authorList>
            <person name="Baek C."/>
            <person name="Yi H."/>
        </authorList>
    </citation>
    <scope>NUCLEOTIDE SEQUENCE [LARGE SCALE GENOMIC DNA]</scope>
    <source>
        <strain evidence="2 6">DSM 10667</strain>
    </source>
</reference>
<reference evidence="3 5" key="1">
    <citation type="submission" date="2017-04" db="EMBL/GenBank/DDBJ databases">
        <title>In vitro and in silico characterization of Lactobacillus paraplantarum D2-1, a starter culture for soymilk fermentation.</title>
        <authorList>
            <person name="Endo A."/>
            <person name="Sasaki F."/>
            <person name="Maeno S."/>
            <person name="Kanesaki Y."/>
            <person name="Kubota E."/>
            <person name="Torres G.A."/>
            <person name="Tomita S."/>
            <person name="Nakagawa J."/>
        </authorList>
    </citation>
    <scope>NUCLEOTIDE SEQUENCE [LARGE SCALE GENOMIC DNA]</scope>
    <source>
        <strain evidence="3 5">D2-1</strain>
    </source>
</reference>
<dbReference type="RefSeq" id="WP_021731452.1">
    <property type="nucleotide sequence ID" value="NZ_AVAI01000119.1"/>
</dbReference>
<reference evidence="4 7" key="3">
    <citation type="submission" date="2019-01" db="EMBL/GenBank/DDBJ databases">
        <title>Draft genome sequence of Lactobacillus paraplantarum OSY-TC318, a Producer of the novel lantibiotic Paraplantaracin TC318.</title>
        <authorList>
            <person name="Hussein W.E."/>
            <person name="Huang E."/>
            <person name="Yousef A.E."/>
        </authorList>
    </citation>
    <scope>NUCLEOTIDE SEQUENCE [LARGE SCALE GENOMIC DNA]</scope>
    <source>
        <strain evidence="4 7">OSY-TC318</strain>
    </source>
</reference>
<feature type="transmembrane region" description="Helical" evidence="1">
    <location>
        <begin position="40"/>
        <end position="59"/>
    </location>
</feature>
<evidence type="ECO:0000313" key="6">
    <source>
        <dbReference type="Proteomes" id="UP000277896"/>
    </source>
</evidence>
<evidence type="ECO:0000313" key="7">
    <source>
        <dbReference type="Proteomes" id="UP000292648"/>
    </source>
</evidence>
<evidence type="ECO:0000313" key="4">
    <source>
        <dbReference type="EMBL" id="TBX42581.1"/>
    </source>
</evidence>
<dbReference type="GeneID" id="79807289"/>
<organism evidence="4 7">
    <name type="scientific">Lactiplantibacillus paraplantarum</name>
    <dbReference type="NCBI Taxonomy" id="60520"/>
    <lineage>
        <taxon>Bacteria</taxon>
        <taxon>Bacillati</taxon>
        <taxon>Bacillota</taxon>
        <taxon>Bacilli</taxon>
        <taxon>Lactobacillales</taxon>
        <taxon>Lactobacillaceae</taxon>
        <taxon>Lactiplantibacillus</taxon>
    </lineage>
</organism>
<keyword evidence="5" id="KW-1185">Reference proteome</keyword>
<dbReference type="EMBL" id="BDOR01000001">
    <property type="protein sequence ID" value="GBF00741.1"/>
    <property type="molecule type" value="Genomic_DNA"/>
</dbReference>
<dbReference type="eggNOG" id="ENOG5030AAP">
    <property type="taxonomic scope" value="Bacteria"/>
</dbReference>
<dbReference type="Proteomes" id="UP000236162">
    <property type="component" value="Unassembled WGS sequence"/>
</dbReference>
<dbReference type="Proteomes" id="UP000292648">
    <property type="component" value="Unassembled WGS sequence"/>
</dbReference>
<dbReference type="EMBL" id="CP032744">
    <property type="protein sequence ID" value="AYJ38594.1"/>
    <property type="molecule type" value="Genomic_DNA"/>
</dbReference>
<name>A0A098R409_9LACO</name>
<dbReference type="AlphaFoldDB" id="A0A098R409"/>
<dbReference type="Proteomes" id="UP000277896">
    <property type="component" value="Chromosome"/>
</dbReference>
<evidence type="ECO:0000313" key="2">
    <source>
        <dbReference type="EMBL" id="AYJ38594.1"/>
    </source>
</evidence>
<evidence type="ECO:0000256" key="1">
    <source>
        <dbReference type="SAM" id="Phobius"/>
    </source>
</evidence>
<feature type="transmembrane region" description="Helical" evidence="1">
    <location>
        <begin position="71"/>
        <end position="87"/>
    </location>
</feature>
<sequence>MFALKSLRNSILIGCFFNLILALTHWAGIINSYMLINTNYILSSLIILLVLINAITLTHHPEINLSQRQQVWLLNFAALLIAFLTEWL</sequence>
<evidence type="ECO:0000313" key="5">
    <source>
        <dbReference type="Proteomes" id="UP000236162"/>
    </source>
</evidence>
<feature type="transmembrane region" description="Helical" evidence="1">
    <location>
        <begin position="12"/>
        <end position="34"/>
    </location>
</feature>
<protein>
    <submittedName>
        <fullName evidence="3">Membrane protein</fullName>
    </submittedName>
</protein>
<keyword evidence="1" id="KW-0472">Membrane</keyword>
<accession>A0A098R409</accession>
<dbReference type="KEGG" id="lpx:ASU28_07120"/>
<proteinExistence type="predicted"/>
<evidence type="ECO:0000313" key="3">
    <source>
        <dbReference type="EMBL" id="GBF00741.1"/>
    </source>
</evidence>
<dbReference type="EMBL" id="SEHH01000057">
    <property type="protein sequence ID" value="TBX42581.1"/>
    <property type="molecule type" value="Genomic_DNA"/>
</dbReference>
<keyword evidence="1" id="KW-0812">Transmembrane</keyword>